<accession>A0ABS0SAQ0</accession>
<sequence>MKLTPKQRAALQLLADTPRKSGKFFRDLGVSPITLANMEGLGLAGAIWRQATGETTVLRRSWYITDAGRAALQEGKE</sequence>
<name>A0ABS0SAQ0_9HYPH</name>
<dbReference type="Proteomes" id="UP000601789">
    <property type="component" value="Unassembled WGS sequence"/>
</dbReference>
<proteinExistence type="predicted"/>
<reference evidence="1 2" key="1">
    <citation type="submission" date="2020-10" db="EMBL/GenBank/DDBJ databases">
        <title>Aquamicrobium zhengzhouensis sp. nov., a exopolysaccharide producing bacterium isolated from farmland soil.</title>
        <authorList>
            <person name="Wang X."/>
        </authorList>
    </citation>
    <scope>NUCLEOTIDE SEQUENCE [LARGE SCALE GENOMIC DNA]</scope>
    <source>
        <strain evidence="2">cd-1</strain>
    </source>
</reference>
<keyword evidence="2" id="KW-1185">Reference proteome</keyword>
<comment type="caution">
    <text evidence="1">The sequence shown here is derived from an EMBL/GenBank/DDBJ whole genome shotgun (WGS) entry which is preliminary data.</text>
</comment>
<evidence type="ECO:0000313" key="2">
    <source>
        <dbReference type="Proteomes" id="UP000601789"/>
    </source>
</evidence>
<organism evidence="1 2">
    <name type="scientific">Aquamicrobium zhengzhouense</name>
    <dbReference type="NCBI Taxonomy" id="2781738"/>
    <lineage>
        <taxon>Bacteria</taxon>
        <taxon>Pseudomonadati</taxon>
        <taxon>Pseudomonadota</taxon>
        <taxon>Alphaproteobacteria</taxon>
        <taxon>Hyphomicrobiales</taxon>
        <taxon>Phyllobacteriaceae</taxon>
        <taxon>Aquamicrobium</taxon>
    </lineage>
</organism>
<gene>
    <name evidence="1" type="ORF">IOD40_06485</name>
</gene>
<dbReference type="RefSeq" id="WP_198475547.1">
    <property type="nucleotide sequence ID" value="NZ_JADGMQ010000003.1"/>
</dbReference>
<evidence type="ECO:0000313" key="1">
    <source>
        <dbReference type="EMBL" id="MBI1620311.1"/>
    </source>
</evidence>
<dbReference type="EMBL" id="JADGMQ010000003">
    <property type="protein sequence ID" value="MBI1620311.1"/>
    <property type="molecule type" value="Genomic_DNA"/>
</dbReference>
<protein>
    <submittedName>
        <fullName evidence="1">Uncharacterized protein</fullName>
    </submittedName>
</protein>